<dbReference type="Proteomes" id="UP000232003">
    <property type="component" value="Chromosome"/>
</dbReference>
<name>A0A2K8SII1_9NOSO</name>
<reference evidence="1 2" key="1">
    <citation type="submission" date="2017-11" db="EMBL/GenBank/DDBJ databases">
        <title>Complete genome of a free-living desiccation-tolerant cyanobacterium and its photosynthetic adaptation to extreme terrestrial habitat.</title>
        <authorList>
            <person name="Shang J."/>
        </authorList>
    </citation>
    <scope>NUCLEOTIDE SEQUENCE [LARGE SCALE GENOMIC DNA]</scope>
    <source>
        <strain evidence="1 2">CCNUN1</strain>
    </source>
</reference>
<sequence>MEADNRPRNLDRTVTADIQSFFTIKVLRKIETNLRTSIRW</sequence>
<dbReference type="EMBL" id="CP024785">
    <property type="protein sequence ID" value="AUB35251.1"/>
    <property type="molecule type" value="Genomic_DNA"/>
</dbReference>
<evidence type="ECO:0000313" key="2">
    <source>
        <dbReference type="Proteomes" id="UP000232003"/>
    </source>
</evidence>
<evidence type="ECO:0000313" key="1">
    <source>
        <dbReference type="EMBL" id="AUB35251.1"/>
    </source>
</evidence>
<proteinExistence type="predicted"/>
<gene>
    <name evidence="1" type="ORF">COO91_01127</name>
</gene>
<dbReference type="AlphaFoldDB" id="A0A2K8SII1"/>
<protein>
    <submittedName>
        <fullName evidence="1">Uncharacterized protein</fullName>
    </submittedName>
</protein>
<organism evidence="1 2">
    <name type="scientific">Nostoc flagelliforme CCNUN1</name>
    <dbReference type="NCBI Taxonomy" id="2038116"/>
    <lineage>
        <taxon>Bacteria</taxon>
        <taxon>Bacillati</taxon>
        <taxon>Cyanobacteriota</taxon>
        <taxon>Cyanophyceae</taxon>
        <taxon>Nostocales</taxon>
        <taxon>Nostocaceae</taxon>
        <taxon>Nostoc</taxon>
    </lineage>
</organism>
<dbReference type="KEGG" id="nfl:COO91_01127"/>
<accession>A0A2K8SII1</accession>
<keyword evidence="2" id="KW-1185">Reference proteome</keyword>